<dbReference type="GO" id="GO:0016491">
    <property type="term" value="F:oxidoreductase activity"/>
    <property type="evidence" value="ECO:0007669"/>
    <property type="project" value="UniProtKB-KW"/>
</dbReference>
<comment type="similarity">
    <text evidence="1 4">Belongs to the aldehyde dehydrogenase family.</text>
</comment>
<proteinExistence type="inferred from homology"/>
<feature type="domain" description="Aldehyde dehydrogenase" evidence="5">
    <location>
        <begin position="20"/>
        <end position="484"/>
    </location>
</feature>
<evidence type="ECO:0000256" key="1">
    <source>
        <dbReference type="ARBA" id="ARBA00009986"/>
    </source>
</evidence>
<comment type="caution">
    <text evidence="6">The sequence shown here is derived from an EMBL/GenBank/DDBJ whole genome shotgun (WGS) entry which is preliminary data.</text>
</comment>
<dbReference type="InterPro" id="IPR026460">
    <property type="entry name" value="Aldehyde_dehydrogenase_Rv0768"/>
</dbReference>
<feature type="active site" evidence="3">
    <location>
        <position position="259"/>
    </location>
</feature>
<protein>
    <submittedName>
        <fullName evidence="6">Aldehyde dehydrogenase</fullName>
        <ecNumber evidence="6">1.2.1.-</ecNumber>
    </submittedName>
</protein>
<keyword evidence="2 4" id="KW-0560">Oxidoreductase</keyword>
<dbReference type="InterPro" id="IPR029510">
    <property type="entry name" value="Ald_DH_CS_GLU"/>
</dbReference>
<keyword evidence="7" id="KW-1185">Reference proteome</keyword>
<evidence type="ECO:0000313" key="6">
    <source>
        <dbReference type="EMBL" id="MCZ0728497.1"/>
    </source>
</evidence>
<dbReference type="InterPro" id="IPR016161">
    <property type="entry name" value="Ald_DH/histidinol_DH"/>
</dbReference>
<dbReference type="PANTHER" id="PTHR42804:SF1">
    <property type="entry name" value="ALDEHYDE DEHYDROGENASE-RELATED"/>
    <property type="match status" value="1"/>
</dbReference>
<dbReference type="Gene3D" id="3.40.605.10">
    <property type="entry name" value="Aldehyde Dehydrogenase, Chain A, domain 1"/>
    <property type="match status" value="1"/>
</dbReference>
<dbReference type="Pfam" id="PF00171">
    <property type="entry name" value="Aldedh"/>
    <property type="match status" value="1"/>
</dbReference>
<gene>
    <name evidence="6" type="ORF">OY187_10595</name>
</gene>
<evidence type="ECO:0000256" key="2">
    <source>
        <dbReference type="ARBA" id="ARBA00023002"/>
    </source>
</evidence>
<name>A0ABT4HE74_MYCIR</name>
<dbReference type="SUPFAM" id="SSF53720">
    <property type="entry name" value="ALDH-like"/>
    <property type="match status" value="1"/>
</dbReference>
<dbReference type="NCBIfam" id="TIGR04284">
    <property type="entry name" value="aldehy_Rv0768"/>
    <property type="match status" value="1"/>
</dbReference>
<evidence type="ECO:0000313" key="7">
    <source>
        <dbReference type="Proteomes" id="UP001084650"/>
    </source>
</evidence>
<sequence>MAILADRDSKLLIDGKLVAGSGGTFPTINPATEETLGVAADASADDMSAAIGAARRSFDETDWSTNTELRVRCIRQLQETMRKNVEDLRDLTISEVGAPRMLTSAAQLEGPVEDLSFCADTAESYQWSTDLGIASPMGIKTQRTVAREAIGVVGAITPWNFPHQINLAKIGPALAAGNTLVLKPAPDTPWAAAVLGELITEHTDFPAGVINIVTSSDHGVGALLSKDPRVDMVSFTGSTNTGRAVMADGSATLKKVFLELGGKSAFLVLDDADLAGACSMAAFTASMHAGQGCAITTRLVVPRASYDAAVEAAAATMGGLKPGDPTNPGTICGPVISARQRDRIQSYLDSAIAEGGRFACGGGRPADRDTGFFIEPTVIAGLDNNAKVAREEIFGPVLTVIAHDGDDDAVRIANDSPYGLSGTVFSPDLERANAVAARLRVGTVNINGGVWYSADMPFGGYKQSGIGREMGLAGFEEYLEIKAIATAAG</sequence>
<reference evidence="6" key="1">
    <citation type="submission" date="2022-12" db="EMBL/GenBank/DDBJ databases">
        <title>Whole genome sequence of Mycolicibacterium iranicum strain SBH312.</title>
        <authorList>
            <person name="Jani J."/>
            <person name="Arifin Mustapha Z."/>
            <person name="Ahmed K."/>
            <person name="Kai Ling C."/>
        </authorList>
    </citation>
    <scope>NUCLEOTIDE SEQUENCE</scope>
    <source>
        <strain evidence="6">SBH312</strain>
    </source>
</reference>
<evidence type="ECO:0000259" key="5">
    <source>
        <dbReference type="Pfam" id="PF00171"/>
    </source>
</evidence>
<dbReference type="InterPro" id="IPR016162">
    <property type="entry name" value="Ald_DH_N"/>
</dbReference>
<organism evidence="6 7">
    <name type="scientific">Mycolicibacterium iranicum</name>
    <name type="common">Mycobacterium iranicum</name>
    <dbReference type="NCBI Taxonomy" id="912594"/>
    <lineage>
        <taxon>Bacteria</taxon>
        <taxon>Bacillati</taxon>
        <taxon>Actinomycetota</taxon>
        <taxon>Actinomycetes</taxon>
        <taxon>Mycobacteriales</taxon>
        <taxon>Mycobacteriaceae</taxon>
        <taxon>Mycolicibacterium</taxon>
    </lineage>
</organism>
<accession>A0ABT4HE74</accession>
<dbReference type="InterPro" id="IPR015590">
    <property type="entry name" value="Aldehyde_DH_dom"/>
</dbReference>
<evidence type="ECO:0000256" key="3">
    <source>
        <dbReference type="PROSITE-ProRule" id="PRU10007"/>
    </source>
</evidence>
<dbReference type="EMBL" id="JAPQYE010000004">
    <property type="protein sequence ID" value="MCZ0728497.1"/>
    <property type="molecule type" value="Genomic_DNA"/>
</dbReference>
<dbReference type="PANTHER" id="PTHR42804">
    <property type="entry name" value="ALDEHYDE DEHYDROGENASE"/>
    <property type="match status" value="1"/>
</dbReference>
<dbReference type="EC" id="1.2.1.-" evidence="6"/>
<dbReference type="Gene3D" id="3.40.309.10">
    <property type="entry name" value="Aldehyde Dehydrogenase, Chain A, domain 2"/>
    <property type="match status" value="1"/>
</dbReference>
<evidence type="ECO:0000256" key="4">
    <source>
        <dbReference type="RuleBase" id="RU003345"/>
    </source>
</evidence>
<dbReference type="Proteomes" id="UP001084650">
    <property type="component" value="Unassembled WGS sequence"/>
</dbReference>
<dbReference type="CDD" id="cd07089">
    <property type="entry name" value="ALDH_CddD-AldA-like"/>
    <property type="match status" value="1"/>
</dbReference>
<dbReference type="PROSITE" id="PS00687">
    <property type="entry name" value="ALDEHYDE_DEHYDR_GLU"/>
    <property type="match status" value="1"/>
</dbReference>
<dbReference type="InterPro" id="IPR016163">
    <property type="entry name" value="Ald_DH_C"/>
</dbReference>
<dbReference type="RefSeq" id="WP_268785980.1">
    <property type="nucleotide sequence ID" value="NZ_JAPQYE010000004.1"/>
</dbReference>